<evidence type="ECO:0000256" key="2">
    <source>
        <dbReference type="SAM" id="Phobius"/>
    </source>
</evidence>
<organism evidence="3 4">
    <name type="scientific">Teichococcus vastitatis</name>
    <dbReference type="NCBI Taxonomy" id="2307076"/>
    <lineage>
        <taxon>Bacteria</taxon>
        <taxon>Pseudomonadati</taxon>
        <taxon>Pseudomonadota</taxon>
        <taxon>Alphaproteobacteria</taxon>
        <taxon>Acetobacterales</taxon>
        <taxon>Roseomonadaceae</taxon>
        <taxon>Roseomonas</taxon>
    </lineage>
</organism>
<name>A0ABS9WA80_9PROT</name>
<proteinExistence type="predicted"/>
<dbReference type="Proteomes" id="UP001201985">
    <property type="component" value="Unassembled WGS sequence"/>
</dbReference>
<keyword evidence="2" id="KW-0472">Membrane</keyword>
<sequence>MNTPARFRAEVPQACAGVGQQNDEDDRGQGRRRDVSGLTPLLDELGKAGEEDNGLSISDLLKKLGQNSFGPLMLIPALFIISPFSAIVGFDSVMGILIALVAVQMLFGRKHIWLPKRILNLKIGRDKLEKILRFLRPVAHWTDKVIHPRLERLTKAPFSRVIAAICALIGFTMPPLEVIPFSNTAGAAVVSFLSLGITVRDGVLIAVALVLLIIALGGGAYYFLL</sequence>
<evidence type="ECO:0000256" key="1">
    <source>
        <dbReference type="SAM" id="MobiDB-lite"/>
    </source>
</evidence>
<keyword evidence="4" id="KW-1185">Reference proteome</keyword>
<reference evidence="3 4" key="1">
    <citation type="submission" date="2022-03" db="EMBL/GenBank/DDBJ databases">
        <title>Complete genome analysis of Roseomonas KG 17.1 : a prolific producer of plant growth promoters.</title>
        <authorList>
            <person name="Saadouli I."/>
            <person name="Najjari A."/>
            <person name="Mosbah A."/>
            <person name="Ouzari H.I."/>
        </authorList>
    </citation>
    <scope>NUCLEOTIDE SEQUENCE [LARGE SCALE GENOMIC DNA]</scope>
    <source>
        <strain evidence="3 4">KG17-1</strain>
    </source>
</reference>
<dbReference type="PANTHER" id="PTHR41795:SF1">
    <property type="entry name" value="EXOPOLYSACCHARIDE SYNTHESIS PROTEIN"/>
    <property type="match status" value="1"/>
</dbReference>
<comment type="caution">
    <text evidence="3">The sequence shown here is derived from an EMBL/GenBank/DDBJ whole genome shotgun (WGS) entry which is preliminary data.</text>
</comment>
<evidence type="ECO:0000313" key="3">
    <source>
        <dbReference type="EMBL" id="MCI0756146.1"/>
    </source>
</evidence>
<dbReference type="RefSeq" id="WP_241793798.1">
    <property type="nucleotide sequence ID" value="NZ_JALBUU010000094.1"/>
</dbReference>
<feature type="transmembrane region" description="Helical" evidence="2">
    <location>
        <begin position="157"/>
        <end position="173"/>
    </location>
</feature>
<feature type="transmembrane region" description="Helical" evidence="2">
    <location>
        <begin position="74"/>
        <end position="107"/>
    </location>
</feature>
<feature type="region of interest" description="Disordered" evidence="1">
    <location>
        <begin position="1"/>
        <end position="34"/>
    </location>
</feature>
<protein>
    <submittedName>
        <fullName evidence="3">Exopolysaccharide biosynthesis protein</fullName>
    </submittedName>
</protein>
<accession>A0ABS9WA80</accession>
<dbReference type="EMBL" id="JALBUU010000094">
    <property type="protein sequence ID" value="MCI0756146.1"/>
    <property type="molecule type" value="Genomic_DNA"/>
</dbReference>
<dbReference type="Pfam" id="PF06055">
    <property type="entry name" value="ExoD"/>
    <property type="match status" value="1"/>
</dbReference>
<dbReference type="PANTHER" id="PTHR41795">
    <property type="entry name" value="EXOPOLYSACCHARIDE SYNTHESIS PROTEIN"/>
    <property type="match status" value="1"/>
</dbReference>
<feature type="transmembrane region" description="Helical" evidence="2">
    <location>
        <begin position="204"/>
        <end position="224"/>
    </location>
</feature>
<evidence type="ECO:0000313" key="4">
    <source>
        <dbReference type="Proteomes" id="UP001201985"/>
    </source>
</evidence>
<keyword evidence="2" id="KW-1133">Transmembrane helix</keyword>
<dbReference type="PIRSF" id="PIRSF033239">
    <property type="entry name" value="ExoD"/>
    <property type="match status" value="1"/>
</dbReference>
<gene>
    <name evidence="3" type="ORF">MON41_21025</name>
</gene>
<keyword evidence="2" id="KW-0812">Transmembrane</keyword>
<dbReference type="InterPro" id="IPR010331">
    <property type="entry name" value="ExoD"/>
</dbReference>